<gene>
    <name evidence="1" type="ORF">N8T08_005715</name>
</gene>
<name>A0ACC3B367_9EURO</name>
<comment type="caution">
    <text evidence="1">The sequence shown here is derived from an EMBL/GenBank/DDBJ whole genome shotgun (WGS) entry which is preliminary data.</text>
</comment>
<evidence type="ECO:0000313" key="1">
    <source>
        <dbReference type="EMBL" id="KAK1144301.1"/>
    </source>
</evidence>
<organism evidence="1 2">
    <name type="scientific">Aspergillus melleus</name>
    <dbReference type="NCBI Taxonomy" id="138277"/>
    <lineage>
        <taxon>Eukaryota</taxon>
        <taxon>Fungi</taxon>
        <taxon>Dikarya</taxon>
        <taxon>Ascomycota</taxon>
        <taxon>Pezizomycotina</taxon>
        <taxon>Eurotiomycetes</taxon>
        <taxon>Eurotiomycetidae</taxon>
        <taxon>Eurotiales</taxon>
        <taxon>Aspergillaceae</taxon>
        <taxon>Aspergillus</taxon>
        <taxon>Aspergillus subgen. Circumdati</taxon>
    </lineage>
</organism>
<reference evidence="1 2" key="1">
    <citation type="journal article" date="2023" name="ACS Omega">
        <title>Identification of the Neoaspergillic Acid Biosynthesis Gene Cluster by Establishing an In Vitro CRISPR-Ribonucleoprotein Genetic System in Aspergillus melleus.</title>
        <authorList>
            <person name="Yuan B."/>
            <person name="Grau M.F."/>
            <person name="Murata R.M."/>
            <person name="Torok T."/>
            <person name="Venkateswaran K."/>
            <person name="Stajich J.E."/>
            <person name="Wang C.C.C."/>
        </authorList>
    </citation>
    <scope>NUCLEOTIDE SEQUENCE [LARGE SCALE GENOMIC DNA]</scope>
    <source>
        <strain evidence="1 2">IMV 1140</strain>
    </source>
</reference>
<dbReference type="Proteomes" id="UP001177260">
    <property type="component" value="Unassembled WGS sequence"/>
</dbReference>
<evidence type="ECO:0000313" key="2">
    <source>
        <dbReference type="Proteomes" id="UP001177260"/>
    </source>
</evidence>
<dbReference type="EMBL" id="JAOPJF010000032">
    <property type="protein sequence ID" value="KAK1144301.1"/>
    <property type="molecule type" value="Genomic_DNA"/>
</dbReference>
<sequence length="357" mass="39045">MSHQDDPPPVNRFSRALWHFSPQWFLIPQGTGIIAVLLHQLHYQFGALPILAKIVWIYTIALFGLTLTLCILRMIIHPQHVLHELRTNLLETSCLASISITFTSIIEMVSLQYGSSASLAAYILWGLSTALAILAVILIPYIQLKLQPPDIEHIPPSILLPVIAALTSAAGGGVICTTTTISPRLQVPAIIISYLEIGTGFALALAFTAIVLLEHFNRTYPTPTKVYQDMVLCGPFGQGGFALQVLGTAVLQGSFASYNRGTFLTAEAARPIAYISQWAGLMSWGFGTFWWCFAIVSILHTLLGQPGGWRATKFSMAAWALIFPWGVYTNCAVQLGKIMDSPALHVWSTMLVILIGL</sequence>
<keyword evidence="2" id="KW-1185">Reference proteome</keyword>
<protein>
    <submittedName>
        <fullName evidence="1">Uncharacterized protein</fullName>
    </submittedName>
</protein>
<accession>A0ACC3B367</accession>
<proteinExistence type="predicted"/>